<feature type="transmembrane region" description="Helical" evidence="1">
    <location>
        <begin position="238"/>
        <end position="259"/>
    </location>
</feature>
<evidence type="ECO:0000256" key="1">
    <source>
        <dbReference type="SAM" id="Phobius"/>
    </source>
</evidence>
<comment type="caution">
    <text evidence="2">The sequence shown here is derived from an EMBL/GenBank/DDBJ whole genome shotgun (WGS) entry which is preliminary data.</text>
</comment>
<evidence type="ECO:0008006" key="8">
    <source>
        <dbReference type="Google" id="ProtNLM"/>
    </source>
</evidence>
<dbReference type="PANTHER" id="PTHR36978">
    <property type="entry name" value="P-LOOP CONTAINING NUCLEOTIDE TRIPHOSPHATE HYDROLASE"/>
    <property type="match status" value="1"/>
</dbReference>
<evidence type="ECO:0000313" key="7">
    <source>
        <dbReference type="Proteomes" id="UP000663870"/>
    </source>
</evidence>
<keyword evidence="7" id="KW-1185">Reference proteome</keyword>
<dbReference type="PANTHER" id="PTHR36978:SF4">
    <property type="entry name" value="P-LOOP CONTAINING NUCLEOSIDE TRIPHOSPHATE HYDROLASE PROTEIN"/>
    <property type="match status" value="1"/>
</dbReference>
<name>A0A815A1F4_9BILA</name>
<reference evidence="2" key="1">
    <citation type="submission" date="2021-02" db="EMBL/GenBank/DDBJ databases">
        <authorList>
            <person name="Nowell W R."/>
        </authorList>
    </citation>
    <scope>NUCLEOTIDE SEQUENCE</scope>
</reference>
<accession>A0A815A1F4</accession>
<dbReference type="SUPFAM" id="SSF52540">
    <property type="entry name" value="P-loop containing nucleoside triphosphate hydrolases"/>
    <property type="match status" value="1"/>
</dbReference>
<keyword evidence="1" id="KW-1133">Transmembrane helix</keyword>
<evidence type="ECO:0000313" key="4">
    <source>
        <dbReference type="EMBL" id="CAF1532341.1"/>
    </source>
</evidence>
<protein>
    <recommendedName>
        <fullName evidence="8">Sulfotransferase</fullName>
    </recommendedName>
</protein>
<dbReference type="EMBL" id="CAJNOL010002839">
    <property type="protein sequence ID" value="CAF1532341.1"/>
    <property type="molecule type" value="Genomic_DNA"/>
</dbReference>
<proteinExistence type="predicted"/>
<evidence type="ECO:0000313" key="5">
    <source>
        <dbReference type="EMBL" id="CAF1532703.1"/>
    </source>
</evidence>
<organism evidence="2 6">
    <name type="scientific">Rotaria sordida</name>
    <dbReference type="NCBI Taxonomy" id="392033"/>
    <lineage>
        <taxon>Eukaryota</taxon>
        <taxon>Metazoa</taxon>
        <taxon>Spiralia</taxon>
        <taxon>Gnathifera</taxon>
        <taxon>Rotifera</taxon>
        <taxon>Eurotatoria</taxon>
        <taxon>Bdelloidea</taxon>
        <taxon>Philodinida</taxon>
        <taxon>Philodinidae</taxon>
        <taxon>Rotaria</taxon>
    </lineage>
</organism>
<dbReference type="Proteomes" id="UP000663854">
    <property type="component" value="Unassembled WGS sequence"/>
</dbReference>
<gene>
    <name evidence="4" type="ORF">JXQ802_LOCUS42331</name>
    <name evidence="5" type="ORF">JXQ802_LOCUS42358</name>
    <name evidence="2" type="ORF">PYM288_LOCUS27386</name>
    <name evidence="3" type="ORF">PYM288_LOCUS27407</name>
</gene>
<dbReference type="Proteomes" id="UP000663870">
    <property type="component" value="Unassembled WGS sequence"/>
</dbReference>
<evidence type="ECO:0000313" key="6">
    <source>
        <dbReference type="Proteomes" id="UP000663854"/>
    </source>
</evidence>
<evidence type="ECO:0000313" key="2">
    <source>
        <dbReference type="EMBL" id="CAF1251130.1"/>
    </source>
</evidence>
<evidence type="ECO:0000313" key="3">
    <source>
        <dbReference type="EMBL" id="CAF1251559.1"/>
    </source>
</evidence>
<dbReference type="InterPro" id="IPR027417">
    <property type="entry name" value="P-loop_NTPase"/>
</dbReference>
<dbReference type="EMBL" id="CAJNOH010001796">
    <property type="protein sequence ID" value="CAF1251130.1"/>
    <property type="molecule type" value="Genomic_DNA"/>
</dbReference>
<sequence>MTDLSCEQSKIHRRKTTSNNTDYLRVIGVGLPRTGTSSLKNALEILGFGPCHHMTELLKKPEQGKIFAQILDGYEADFHELLKGYQSSVDVPTALFYKELHQIYPKAKLILTVRDSNEQWFECFKNSIAPIWLDNLFFINIYPLRNLRRLCVVARKMAKKWIDEYGEIGPHIHELHNARVIKENKPDELLVFNVKEGWTPLCKFLNVPIPQDIPFPNGNYPEYVQGRLRIARLVGCCAWIFIIVVVIVLIYFFSSFIGCKISRVYNFSS</sequence>
<keyword evidence="1" id="KW-0812">Transmembrane</keyword>
<keyword evidence="1" id="KW-0472">Membrane</keyword>
<dbReference type="EMBL" id="CAJNOL010002847">
    <property type="protein sequence ID" value="CAF1532703.1"/>
    <property type="molecule type" value="Genomic_DNA"/>
</dbReference>
<dbReference type="EMBL" id="CAJNOH010001802">
    <property type="protein sequence ID" value="CAF1251559.1"/>
    <property type="molecule type" value="Genomic_DNA"/>
</dbReference>
<dbReference type="Gene3D" id="3.40.50.300">
    <property type="entry name" value="P-loop containing nucleotide triphosphate hydrolases"/>
    <property type="match status" value="1"/>
</dbReference>
<dbReference type="Pfam" id="PF17784">
    <property type="entry name" value="Sulfotransfer_4"/>
    <property type="match status" value="1"/>
</dbReference>
<dbReference type="InterPro" id="IPR040632">
    <property type="entry name" value="Sulfotransfer_4"/>
</dbReference>
<dbReference type="AlphaFoldDB" id="A0A815A1F4"/>